<dbReference type="Proteomes" id="UP001143856">
    <property type="component" value="Unassembled WGS sequence"/>
</dbReference>
<evidence type="ECO:0000313" key="2">
    <source>
        <dbReference type="Proteomes" id="UP001143856"/>
    </source>
</evidence>
<comment type="caution">
    <text evidence="1">The sequence shown here is derived from an EMBL/GenBank/DDBJ whole genome shotgun (WGS) entry which is preliminary data.</text>
</comment>
<organism evidence="1 2">
    <name type="scientific">Xylaria curta</name>
    <dbReference type="NCBI Taxonomy" id="42375"/>
    <lineage>
        <taxon>Eukaryota</taxon>
        <taxon>Fungi</taxon>
        <taxon>Dikarya</taxon>
        <taxon>Ascomycota</taxon>
        <taxon>Pezizomycotina</taxon>
        <taxon>Sordariomycetes</taxon>
        <taxon>Xylariomycetidae</taxon>
        <taxon>Xylariales</taxon>
        <taxon>Xylariaceae</taxon>
        <taxon>Xylaria</taxon>
    </lineage>
</organism>
<accession>A0ACC1NT60</accession>
<sequence length="794" mass="89811">MEPASVVLSLLRHLVPRSLRLTRSIWNQFISWKKRASQIAFHEPLSILLSESNDFARLFIVVDALDEYPGGDDDFLAKFQTLIQHEHINMFFTSRPIHANKALGCNAIVIEMHTPLSDIKNYISGQFEKLRLSRFSPKEKKEIMDIVMWRSKAKFLVVRLYMDFIVHCPTLEALLEQKPETVLLALEVLTWILFARRALTMKELLSALAIQIRVCELDEKDSPFKESLAALGVIVTVSPNAQTVMLLHYSAKEYLTENLSTWTAKFPMVHQSHALLARKCITYLRLNQFSGKPPGQIADLGDRMNRYPLLAYAAANWGWHAQKAKDDEELSNDAMGLFSSDAHTMAAGLVMAALEEHPTHYEQAYRNLRPLHIAAIFGLDELLKRLISTNAHDLNAVTTGDWTALHWAARHGSEEVLRLLLRARADSTDLQGRTALYLACWARQLETVRVLLSHRNRADAKICNIHGTTPLHYAARQGDDEIVRELLDHSDVYAVDALGFTALDEATRKDHQIVIRTLQKFGPGNHAVLGWDSAAQDINWSAYEIDEEKIDHGARWRSVHLTCAQKEGKRRYAIKNCPPVFRKTFHLMNDAGTRIKYFLSERDILHKLHHPNIVKYLDFDEDPDQNSMLLYMEYCVLGDLGHSHGWPSKSAEHDVSDAPSLDQDGNDDDDDDGFYTVNSDVQNKCTPLDGLTVWALIYQISAALAYLHYGLAIGKDGAKHIASFKRSWEYIIHRDIKSANVVMQMSDDEKCIFKLCDLGVATEAGKGAGANTTQFIGTREFHPPEVLRGGSVDN</sequence>
<dbReference type="EMBL" id="JAPDGR010001538">
    <property type="protein sequence ID" value="KAJ2981656.1"/>
    <property type="molecule type" value="Genomic_DNA"/>
</dbReference>
<protein>
    <submittedName>
        <fullName evidence="1">Uncharacterized protein</fullName>
    </submittedName>
</protein>
<proteinExistence type="predicted"/>
<reference evidence="1" key="1">
    <citation type="submission" date="2022-10" db="EMBL/GenBank/DDBJ databases">
        <title>Genome Sequence of Xylaria curta.</title>
        <authorList>
            <person name="Buettner E."/>
        </authorList>
    </citation>
    <scope>NUCLEOTIDE SEQUENCE</scope>
    <source>
        <strain evidence="1">Babe10</strain>
    </source>
</reference>
<keyword evidence="2" id="KW-1185">Reference proteome</keyword>
<gene>
    <name evidence="1" type="ORF">NUW58_g6637</name>
</gene>
<evidence type="ECO:0000313" key="1">
    <source>
        <dbReference type="EMBL" id="KAJ2981656.1"/>
    </source>
</evidence>
<name>A0ACC1NT60_9PEZI</name>